<sequence length="59" mass="6524">MSNYTDPFTKEDRELLSEISGSVSALSQNFQDIPEDHPVAKTCKGFIAAYNELCSLALK</sequence>
<reference evidence="1 2" key="1">
    <citation type="submission" date="2018-08" db="EMBL/GenBank/DDBJ databases">
        <title>A genome reference for cultivated species of the human gut microbiota.</title>
        <authorList>
            <person name="Zou Y."/>
            <person name="Xue W."/>
            <person name="Luo G."/>
        </authorList>
    </citation>
    <scope>NUCLEOTIDE SEQUENCE [LARGE SCALE GENOMIC DNA]</scope>
    <source>
        <strain evidence="1 2">AF19-16AC</strain>
    </source>
</reference>
<comment type="caution">
    <text evidence="1">The sequence shown here is derived from an EMBL/GenBank/DDBJ whole genome shotgun (WGS) entry which is preliminary data.</text>
</comment>
<dbReference type="Proteomes" id="UP000283834">
    <property type="component" value="Unassembled WGS sequence"/>
</dbReference>
<proteinExistence type="predicted"/>
<dbReference type="RefSeq" id="WP_118046794.1">
    <property type="nucleotide sequence ID" value="NZ_QRWQ01000006.1"/>
</dbReference>
<accession>A0A412NIU7</accession>
<organism evidence="1 2">
    <name type="scientific">Mediterraneibacter gnavus</name>
    <name type="common">Ruminococcus gnavus</name>
    <dbReference type="NCBI Taxonomy" id="33038"/>
    <lineage>
        <taxon>Bacteria</taxon>
        <taxon>Bacillati</taxon>
        <taxon>Bacillota</taxon>
        <taxon>Clostridia</taxon>
        <taxon>Lachnospirales</taxon>
        <taxon>Lachnospiraceae</taxon>
        <taxon>Mediterraneibacter</taxon>
    </lineage>
</organism>
<name>A0A412NIU7_MEDGN</name>
<evidence type="ECO:0000313" key="1">
    <source>
        <dbReference type="EMBL" id="RGT39167.1"/>
    </source>
</evidence>
<dbReference type="EMBL" id="QRWQ01000006">
    <property type="protein sequence ID" value="RGT39167.1"/>
    <property type="molecule type" value="Genomic_DNA"/>
</dbReference>
<protein>
    <submittedName>
        <fullName evidence="1">Uncharacterized protein</fullName>
    </submittedName>
</protein>
<gene>
    <name evidence="1" type="ORF">DWX36_07950</name>
</gene>
<evidence type="ECO:0000313" key="2">
    <source>
        <dbReference type="Proteomes" id="UP000283834"/>
    </source>
</evidence>
<dbReference type="AlphaFoldDB" id="A0A412NIU7"/>